<feature type="domain" description="DYW" evidence="8">
    <location>
        <begin position="639"/>
        <end position="731"/>
    </location>
</feature>
<comment type="similarity">
    <text evidence="2">Belongs to the PPR family. PCMP-H subfamily.</text>
</comment>
<keyword evidence="3" id="KW-0677">Repeat</keyword>
<dbReference type="InterPro" id="IPR032867">
    <property type="entry name" value="DYW_dom"/>
</dbReference>
<dbReference type="InterPro" id="IPR046960">
    <property type="entry name" value="PPR_At4g14850-like_plant"/>
</dbReference>
<dbReference type="Pfam" id="PF01535">
    <property type="entry name" value="PPR"/>
    <property type="match status" value="3"/>
</dbReference>
<proteinExistence type="inferred from homology"/>
<evidence type="ECO:0000256" key="7">
    <source>
        <dbReference type="SAM" id="MobiDB-lite"/>
    </source>
</evidence>
<dbReference type="Gene3D" id="1.25.40.10">
    <property type="entry name" value="Tetratricopeptide repeat domain"/>
    <property type="match status" value="2"/>
</dbReference>
<dbReference type="Gramene" id="CDP04791">
    <property type="protein sequence ID" value="CDP04791"/>
    <property type="gene ID" value="GSCOC_T00019506001"/>
</dbReference>
<dbReference type="Proteomes" id="UP000295252">
    <property type="component" value="Chromosome III"/>
</dbReference>
<keyword evidence="5" id="KW-0496">Mitochondrion</keyword>
<feature type="compositionally biased region" description="Polar residues" evidence="7">
    <location>
        <begin position="244"/>
        <end position="258"/>
    </location>
</feature>
<feature type="repeat" description="PPR" evidence="6">
    <location>
        <begin position="433"/>
        <end position="467"/>
    </location>
</feature>
<evidence type="ECO:0000313" key="10">
    <source>
        <dbReference type="Proteomes" id="UP000295252"/>
    </source>
</evidence>
<comment type="subcellular location">
    <subcellularLocation>
        <location evidence="1">Mitochondrion</location>
    </subcellularLocation>
</comment>
<dbReference type="InParanoid" id="A0A068U8J2"/>
<dbReference type="GO" id="GO:0009451">
    <property type="term" value="P:RNA modification"/>
    <property type="evidence" value="ECO:0007669"/>
    <property type="project" value="InterPro"/>
</dbReference>
<dbReference type="EMBL" id="HG739098">
    <property type="protein sequence ID" value="CDP04791.1"/>
    <property type="molecule type" value="Genomic_DNA"/>
</dbReference>
<dbReference type="PANTHER" id="PTHR47926">
    <property type="entry name" value="PENTATRICOPEPTIDE REPEAT-CONTAINING PROTEIN"/>
    <property type="match status" value="1"/>
</dbReference>
<dbReference type="PhylomeDB" id="A0A068U8J2"/>
<evidence type="ECO:0000256" key="2">
    <source>
        <dbReference type="ARBA" id="ARBA00006643"/>
    </source>
</evidence>
<organism evidence="9 10">
    <name type="scientific">Coffea canephora</name>
    <name type="common">Robusta coffee</name>
    <dbReference type="NCBI Taxonomy" id="49390"/>
    <lineage>
        <taxon>Eukaryota</taxon>
        <taxon>Viridiplantae</taxon>
        <taxon>Streptophyta</taxon>
        <taxon>Embryophyta</taxon>
        <taxon>Tracheophyta</taxon>
        <taxon>Spermatophyta</taxon>
        <taxon>Magnoliopsida</taxon>
        <taxon>eudicotyledons</taxon>
        <taxon>Gunneridae</taxon>
        <taxon>Pentapetalae</taxon>
        <taxon>asterids</taxon>
        <taxon>lamiids</taxon>
        <taxon>Gentianales</taxon>
        <taxon>Rubiaceae</taxon>
        <taxon>Ixoroideae</taxon>
        <taxon>Gardenieae complex</taxon>
        <taxon>Bertiereae - Coffeeae clade</taxon>
        <taxon>Coffeeae</taxon>
        <taxon>Coffea</taxon>
    </lineage>
</organism>
<evidence type="ECO:0000256" key="5">
    <source>
        <dbReference type="ARBA" id="ARBA00023128"/>
    </source>
</evidence>
<keyword evidence="10" id="KW-1185">Reference proteome</keyword>
<dbReference type="GO" id="GO:0005739">
    <property type="term" value="C:mitochondrion"/>
    <property type="evidence" value="ECO:0007669"/>
    <property type="project" value="UniProtKB-SubCell"/>
</dbReference>
<accession>A0A068U8J2</accession>
<keyword evidence="4" id="KW-0809">Transit peptide</keyword>
<feature type="compositionally biased region" description="Polar residues" evidence="7">
    <location>
        <begin position="219"/>
        <end position="235"/>
    </location>
</feature>
<evidence type="ECO:0000256" key="3">
    <source>
        <dbReference type="ARBA" id="ARBA00022737"/>
    </source>
</evidence>
<dbReference type="PROSITE" id="PS51375">
    <property type="entry name" value="PPR"/>
    <property type="match status" value="2"/>
</dbReference>
<dbReference type="PANTHER" id="PTHR47926:SF388">
    <property type="entry name" value="DYW DOMAIN-CONTAINING PROTEIN"/>
    <property type="match status" value="1"/>
</dbReference>
<evidence type="ECO:0000256" key="4">
    <source>
        <dbReference type="ARBA" id="ARBA00022946"/>
    </source>
</evidence>
<dbReference type="OrthoDB" id="1932290at2759"/>
<dbReference type="NCBIfam" id="TIGR00756">
    <property type="entry name" value="PPR"/>
    <property type="match status" value="1"/>
</dbReference>
<name>A0A068U8J2_COFCA</name>
<dbReference type="GO" id="GO:0003723">
    <property type="term" value="F:RNA binding"/>
    <property type="evidence" value="ECO:0007669"/>
    <property type="project" value="InterPro"/>
</dbReference>
<dbReference type="GO" id="GO:0008270">
    <property type="term" value="F:zinc ion binding"/>
    <property type="evidence" value="ECO:0007669"/>
    <property type="project" value="InterPro"/>
</dbReference>
<feature type="region of interest" description="Disordered" evidence="7">
    <location>
        <begin position="219"/>
        <end position="277"/>
    </location>
</feature>
<dbReference type="STRING" id="49390.A0A068U8J2"/>
<dbReference type="AlphaFoldDB" id="A0A068U8J2"/>
<gene>
    <name evidence="9" type="ORF">GSCOC_T00019506001</name>
</gene>
<evidence type="ECO:0000256" key="1">
    <source>
        <dbReference type="ARBA" id="ARBA00004173"/>
    </source>
</evidence>
<evidence type="ECO:0000313" key="9">
    <source>
        <dbReference type="EMBL" id="CDP04791.1"/>
    </source>
</evidence>
<evidence type="ECO:0000256" key="6">
    <source>
        <dbReference type="PROSITE-ProRule" id="PRU00708"/>
    </source>
</evidence>
<dbReference type="Pfam" id="PF14432">
    <property type="entry name" value="DYW_deaminase"/>
    <property type="match status" value="1"/>
</dbReference>
<feature type="repeat" description="PPR" evidence="6">
    <location>
        <begin position="402"/>
        <end position="432"/>
    </location>
</feature>
<sequence length="731" mass="82037">MYRKKATLLTTFNSLATLPKVRRYPNSQSCIKTLALLCNFSTATERSDFRSDFDTSTEINSDYYADYKQNNNGFYRNNSGKVGNWNVGGKYGQFEENPHGFYVRNGNQTGVVYQQNPSRVYPINPRQQNPVGKSGVFASNSDSNMSFDGFKKGFQPNQEERNGDFMPINEFQHGSGGQNVNFGRESYESMQQNSGAIYQRREGGNGNFTNGHFREGHRTQLQQSSVGRSGNLSNGGSVGAERNLNWNHRTNPALQTGGFSDRYGGASQHNGMSHNVGKVGTLQQNSQNIHAGRPGNIEQMQGGYGNARMRQQIISEDLKAGDESSGNYGDMNMTGRIEELDHYVEEGKLEEAVKVLGFLGEQGIKVDLPRYLALMTACGKDKALEEAKCIHQHLMRSIPNLEVSTYNKILEMYCQCRAMEDAYSIFEKMPQHNLTSWDIMIAGLAKNGHGENAIELFTEFKELGLKPDGQMYLGVFSACADLLDTTEGMLHFEAMSKDYGIVPSMEHYVSVVDMLGSAGYLDEALEFIEKMPVQPSVEVWETLMHLSRVQGNMELGDRCAELVELLDPSRLNEQSRAGLIPFKASDLSKGKEKRKADGHNPLEVRSRVHEFRAGDRSDPDHEKLYALLRGLKHQMKEAGYIPETKVVLHDIDQESKEEAVLGHSERLAVAKGLLNTPARSAMRIIKNLRICLDCHNAMKIISKLVGRELIMRDAKRFHHFKDGVCSCRDYW</sequence>
<dbReference type="InterPro" id="IPR002885">
    <property type="entry name" value="PPR_rpt"/>
</dbReference>
<dbReference type="FunCoup" id="A0A068U8J2">
    <property type="interactions" value="595"/>
</dbReference>
<evidence type="ECO:0000259" key="8">
    <source>
        <dbReference type="Pfam" id="PF14432"/>
    </source>
</evidence>
<reference evidence="10" key="1">
    <citation type="journal article" date="2014" name="Science">
        <title>The coffee genome provides insight into the convergent evolution of caffeine biosynthesis.</title>
        <authorList>
            <person name="Denoeud F."/>
            <person name="Carretero-Paulet L."/>
            <person name="Dereeper A."/>
            <person name="Droc G."/>
            <person name="Guyot R."/>
            <person name="Pietrella M."/>
            <person name="Zheng C."/>
            <person name="Alberti A."/>
            <person name="Anthony F."/>
            <person name="Aprea G."/>
            <person name="Aury J.M."/>
            <person name="Bento P."/>
            <person name="Bernard M."/>
            <person name="Bocs S."/>
            <person name="Campa C."/>
            <person name="Cenci A."/>
            <person name="Combes M.C."/>
            <person name="Crouzillat D."/>
            <person name="Da Silva C."/>
            <person name="Daddiego L."/>
            <person name="De Bellis F."/>
            <person name="Dussert S."/>
            <person name="Garsmeur O."/>
            <person name="Gayraud T."/>
            <person name="Guignon V."/>
            <person name="Jahn K."/>
            <person name="Jamilloux V."/>
            <person name="Joet T."/>
            <person name="Labadie K."/>
            <person name="Lan T."/>
            <person name="Leclercq J."/>
            <person name="Lepelley M."/>
            <person name="Leroy T."/>
            <person name="Li L.T."/>
            <person name="Librado P."/>
            <person name="Lopez L."/>
            <person name="Munoz A."/>
            <person name="Noel B."/>
            <person name="Pallavicini A."/>
            <person name="Perrotta G."/>
            <person name="Poncet V."/>
            <person name="Pot D."/>
            <person name="Priyono X."/>
            <person name="Rigoreau M."/>
            <person name="Rouard M."/>
            <person name="Rozas J."/>
            <person name="Tranchant-Dubreuil C."/>
            <person name="VanBuren R."/>
            <person name="Zhang Q."/>
            <person name="Andrade A.C."/>
            <person name="Argout X."/>
            <person name="Bertrand B."/>
            <person name="de Kochko A."/>
            <person name="Graziosi G."/>
            <person name="Henry R.J."/>
            <person name="Jayarama X."/>
            <person name="Ming R."/>
            <person name="Nagai C."/>
            <person name="Rounsley S."/>
            <person name="Sankoff D."/>
            <person name="Giuliano G."/>
            <person name="Albert V.A."/>
            <person name="Wincker P."/>
            <person name="Lashermes P."/>
        </authorList>
    </citation>
    <scope>NUCLEOTIDE SEQUENCE [LARGE SCALE GENOMIC DNA]</scope>
    <source>
        <strain evidence="10">cv. DH200-94</strain>
    </source>
</reference>
<protein>
    <recommendedName>
        <fullName evidence="8">DYW domain-containing protein</fullName>
    </recommendedName>
</protein>
<dbReference type="FunFam" id="1.25.40.10:FF:000503">
    <property type="entry name" value="Pentatricopeptide repeat-containing protein, mitochondrial"/>
    <property type="match status" value="1"/>
</dbReference>
<dbReference type="InterPro" id="IPR011990">
    <property type="entry name" value="TPR-like_helical_dom_sf"/>
</dbReference>